<dbReference type="RefSeq" id="WP_003393110.1">
    <property type="nucleotide sequence ID" value="NZ_RBSD01000072.1"/>
</dbReference>
<protein>
    <submittedName>
        <fullName evidence="1">Uncharacterized protein</fullName>
    </submittedName>
</protein>
<name>A0A3M4YKM0_9PSED</name>
<dbReference type="EMBL" id="RBSD01000072">
    <property type="protein sequence ID" value="RMR88809.1"/>
    <property type="molecule type" value="Genomic_DNA"/>
</dbReference>
<accession>A0A3M4YKM0</accession>
<sequence>MSHQFKPGDLALIVGAFSMVKNIGKQCELIQLVQLDEIYTAPNGLKYQHADVPVWIVRGDGLCRWFEDGSVEQSDWGLCAPAHLMPLRDDFIPEQQQAEEAEPCA</sequence>
<reference evidence="1 2" key="1">
    <citation type="submission" date="2018-08" db="EMBL/GenBank/DDBJ databases">
        <title>Recombination of ecologically and evolutionarily significant loci maintains genetic cohesion in the Pseudomonas syringae species complex.</title>
        <authorList>
            <person name="Dillon M."/>
            <person name="Thakur S."/>
            <person name="Almeida R.N.D."/>
            <person name="Weir B.S."/>
            <person name="Guttman D.S."/>
        </authorList>
    </citation>
    <scope>NUCLEOTIDE SEQUENCE [LARGE SCALE GENOMIC DNA]</scope>
    <source>
        <strain evidence="1 2">ICMP 4996</strain>
    </source>
</reference>
<proteinExistence type="predicted"/>
<comment type="caution">
    <text evidence="1">The sequence shown here is derived from an EMBL/GenBank/DDBJ whole genome shotgun (WGS) entry which is preliminary data.</text>
</comment>
<evidence type="ECO:0000313" key="1">
    <source>
        <dbReference type="EMBL" id="RMR88809.1"/>
    </source>
</evidence>
<dbReference type="AlphaFoldDB" id="A0A3M4YKM0"/>
<organism evidence="1 2">
    <name type="scientific">Pseudomonas coronafaciens pv. striafaciens</name>
    <dbReference type="NCBI Taxonomy" id="235276"/>
    <lineage>
        <taxon>Bacteria</taxon>
        <taxon>Pseudomonadati</taxon>
        <taxon>Pseudomonadota</taxon>
        <taxon>Gammaproteobacteria</taxon>
        <taxon>Pseudomonadales</taxon>
        <taxon>Pseudomonadaceae</taxon>
        <taxon>Pseudomonas</taxon>
        <taxon>Pseudomonas coronafaciens</taxon>
    </lineage>
</organism>
<gene>
    <name evidence="1" type="ORF">ALP78_101015</name>
</gene>
<dbReference type="Proteomes" id="UP000268004">
    <property type="component" value="Unassembled WGS sequence"/>
</dbReference>
<evidence type="ECO:0000313" key="2">
    <source>
        <dbReference type="Proteomes" id="UP000268004"/>
    </source>
</evidence>